<feature type="chain" id="PRO_5044771064" evidence="1">
    <location>
        <begin position="21"/>
        <end position="70"/>
    </location>
</feature>
<accession>A0ABD3Y3F0</accession>
<dbReference type="EMBL" id="JBJQND010000001">
    <property type="protein sequence ID" value="KAL3892253.1"/>
    <property type="molecule type" value="Genomic_DNA"/>
</dbReference>
<feature type="signal peptide" evidence="1">
    <location>
        <begin position="1"/>
        <end position="20"/>
    </location>
</feature>
<dbReference type="Proteomes" id="UP001634394">
    <property type="component" value="Unassembled WGS sequence"/>
</dbReference>
<dbReference type="AlphaFoldDB" id="A0ABD3Y3F0"/>
<protein>
    <submittedName>
        <fullName evidence="2">Uncharacterized protein</fullName>
    </submittedName>
</protein>
<sequence length="70" mass="8014">MRPFYLIFILLLILVAETDGQMCRFRSERCYDVGDRRGKCSFSGGSCVRIPGRSACRCQIGHPIRLDEFP</sequence>
<comment type="caution">
    <text evidence="2">The sequence shown here is derived from an EMBL/GenBank/DDBJ whole genome shotgun (WGS) entry which is preliminary data.</text>
</comment>
<organism evidence="2 3">
    <name type="scientific">Sinanodonta woodiana</name>
    <name type="common">Chinese pond mussel</name>
    <name type="synonym">Anodonta woodiana</name>
    <dbReference type="NCBI Taxonomy" id="1069815"/>
    <lineage>
        <taxon>Eukaryota</taxon>
        <taxon>Metazoa</taxon>
        <taxon>Spiralia</taxon>
        <taxon>Lophotrochozoa</taxon>
        <taxon>Mollusca</taxon>
        <taxon>Bivalvia</taxon>
        <taxon>Autobranchia</taxon>
        <taxon>Heteroconchia</taxon>
        <taxon>Palaeoheterodonta</taxon>
        <taxon>Unionida</taxon>
        <taxon>Unionoidea</taxon>
        <taxon>Unionidae</taxon>
        <taxon>Unioninae</taxon>
        <taxon>Sinanodonta</taxon>
    </lineage>
</organism>
<proteinExistence type="predicted"/>
<reference evidence="2 3" key="1">
    <citation type="submission" date="2024-11" db="EMBL/GenBank/DDBJ databases">
        <title>Chromosome-level genome assembly of the freshwater bivalve Anodonta woodiana.</title>
        <authorList>
            <person name="Chen X."/>
        </authorList>
    </citation>
    <scope>NUCLEOTIDE SEQUENCE [LARGE SCALE GENOMIC DNA]</scope>
    <source>
        <strain evidence="2">MN2024</strain>
        <tissue evidence="2">Gills</tissue>
    </source>
</reference>
<keyword evidence="3" id="KW-1185">Reference proteome</keyword>
<evidence type="ECO:0000256" key="1">
    <source>
        <dbReference type="SAM" id="SignalP"/>
    </source>
</evidence>
<gene>
    <name evidence="2" type="ORF">ACJMK2_004477</name>
</gene>
<evidence type="ECO:0000313" key="2">
    <source>
        <dbReference type="EMBL" id="KAL3892253.1"/>
    </source>
</evidence>
<keyword evidence="1" id="KW-0732">Signal</keyword>
<name>A0ABD3Y3F0_SINWO</name>
<evidence type="ECO:0000313" key="3">
    <source>
        <dbReference type="Proteomes" id="UP001634394"/>
    </source>
</evidence>